<dbReference type="PANTHER" id="PTHR40448:SF1">
    <property type="entry name" value="TWO-COMPONENT SENSOR HISTIDINE KINASE"/>
    <property type="match status" value="1"/>
</dbReference>
<evidence type="ECO:0000256" key="4">
    <source>
        <dbReference type="ARBA" id="ARBA00022741"/>
    </source>
</evidence>
<organism evidence="10 11">
    <name type="scientific">Cohnella herbarum</name>
    <dbReference type="NCBI Taxonomy" id="2728023"/>
    <lineage>
        <taxon>Bacteria</taxon>
        <taxon>Bacillati</taxon>
        <taxon>Bacillota</taxon>
        <taxon>Bacilli</taxon>
        <taxon>Bacillales</taxon>
        <taxon>Paenibacillaceae</taxon>
        <taxon>Cohnella</taxon>
    </lineage>
</organism>
<dbReference type="KEGG" id="cheb:HH215_12845"/>
<dbReference type="Proteomes" id="UP000502248">
    <property type="component" value="Chromosome"/>
</dbReference>
<evidence type="ECO:0000256" key="6">
    <source>
        <dbReference type="ARBA" id="ARBA00022840"/>
    </source>
</evidence>
<comment type="catalytic activity">
    <reaction evidence="1">
        <text>ATP + protein L-histidine = ADP + protein N-phospho-L-histidine.</text>
        <dbReference type="EC" id="2.7.13.3"/>
    </reaction>
</comment>
<feature type="domain" description="Histidine kinase" evidence="9">
    <location>
        <begin position="240"/>
        <end position="445"/>
    </location>
</feature>
<evidence type="ECO:0000256" key="2">
    <source>
        <dbReference type="ARBA" id="ARBA00012438"/>
    </source>
</evidence>
<evidence type="ECO:0000256" key="7">
    <source>
        <dbReference type="ARBA" id="ARBA00023012"/>
    </source>
</evidence>
<keyword evidence="8" id="KW-0472">Membrane</keyword>
<feature type="transmembrane region" description="Helical" evidence="8">
    <location>
        <begin position="206"/>
        <end position="227"/>
    </location>
</feature>
<evidence type="ECO:0000256" key="1">
    <source>
        <dbReference type="ARBA" id="ARBA00000085"/>
    </source>
</evidence>
<dbReference type="Pfam" id="PF02518">
    <property type="entry name" value="HATPase_c"/>
    <property type="match status" value="1"/>
</dbReference>
<keyword evidence="7" id="KW-0902">Two-component regulatory system</keyword>
<evidence type="ECO:0000313" key="10">
    <source>
        <dbReference type="EMBL" id="QJD83982.1"/>
    </source>
</evidence>
<reference evidence="10 11" key="1">
    <citation type="submission" date="2020-04" db="EMBL/GenBank/DDBJ databases">
        <title>Genome sequencing of novel species.</title>
        <authorList>
            <person name="Heo J."/>
            <person name="Kim S.-J."/>
            <person name="Kim J.-S."/>
            <person name="Hong S.-B."/>
            <person name="Kwon S.-W."/>
        </authorList>
    </citation>
    <scope>NUCLEOTIDE SEQUENCE [LARGE SCALE GENOMIC DNA]</scope>
    <source>
        <strain evidence="10 11">MFER-1</strain>
    </source>
</reference>
<dbReference type="GO" id="GO:0004673">
    <property type="term" value="F:protein histidine kinase activity"/>
    <property type="evidence" value="ECO:0007669"/>
    <property type="project" value="UniProtKB-EC"/>
</dbReference>
<accession>A0A7Z2VJ33</accession>
<keyword evidence="11" id="KW-1185">Reference proteome</keyword>
<evidence type="ECO:0000256" key="8">
    <source>
        <dbReference type="SAM" id="Phobius"/>
    </source>
</evidence>
<gene>
    <name evidence="10" type="ORF">HH215_12845</name>
</gene>
<dbReference type="SMART" id="SM00387">
    <property type="entry name" value="HATPase_c"/>
    <property type="match status" value="1"/>
</dbReference>
<protein>
    <recommendedName>
        <fullName evidence="2">histidine kinase</fullName>
        <ecNumber evidence="2">2.7.13.3</ecNumber>
    </recommendedName>
</protein>
<dbReference type="GO" id="GO:0000160">
    <property type="term" value="P:phosphorelay signal transduction system"/>
    <property type="evidence" value="ECO:0007669"/>
    <property type="project" value="UniProtKB-KW"/>
</dbReference>
<evidence type="ECO:0000256" key="3">
    <source>
        <dbReference type="ARBA" id="ARBA00022679"/>
    </source>
</evidence>
<feature type="transmembrane region" description="Helical" evidence="8">
    <location>
        <begin position="90"/>
        <end position="111"/>
    </location>
</feature>
<dbReference type="InterPro" id="IPR004358">
    <property type="entry name" value="Sig_transdc_His_kin-like_C"/>
</dbReference>
<keyword evidence="8" id="KW-0812">Transmembrane</keyword>
<dbReference type="EC" id="2.7.13.3" evidence="2"/>
<dbReference type="RefSeq" id="WP_169280268.1">
    <property type="nucleotide sequence ID" value="NZ_CP051680.1"/>
</dbReference>
<dbReference type="GO" id="GO:0042802">
    <property type="term" value="F:identical protein binding"/>
    <property type="evidence" value="ECO:0007669"/>
    <property type="project" value="TreeGrafter"/>
</dbReference>
<dbReference type="InterPro" id="IPR039506">
    <property type="entry name" value="SPOB_a"/>
</dbReference>
<evidence type="ECO:0000256" key="5">
    <source>
        <dbReference type="ARBA" id="ARBA00022777"/>
    </source>
</evidence>
<evidence type="ECO:0000313" key="11">
    <source>
        <dbReference type="Proteomes" id="UP000502248"/>
    </source>
</evidence>
<dbReference type="Gene3D" id="3.30.565.10">
    <property type="entry name" value="Histidine kinase-like ATPase, C-terminal domain"/>
    <property type="match status" value="1"/>
</dbReference>
<evidence type="ECO:0000259" key="9">
    <source>
        <dbReference type="PROSITE" id="PS50109"/>
    </source>
</evidence>
<keyword evidence="5" id="KW-0418">Kinase</keyword>
<sequence>MDFLLIYFKSVVLLSIPQALIHIWLTFTIWGLKPMLHVRKLVLFAVVNSLLVDLDLFHASVAFHALYSTCINFFVVYFVFRNFGLRKIWIVYLTNLALLLLVEMLCVPLLQWGYGLTTQDVVSKGYLLQRASGYAVVGLILISLFRLLEKRKISFFLRLYQYLMNIKQTRTREILLLALFQVFLLGLLFIIGFENKQRYADSTFNMIIYALVLLTFGAFFYTIRLLLNIREEAVRQTQDVYVEEIGKMFTTIRGQRHDFLNHVQVMSSMLKMNKLEQLRSYMEEIAKEAHSVSAVFSHSSPAVAAFIQAKTEIAITRNIAFTYQIPDNLDIGSSIKSIDLVKIMGNLVDNAYDESETLPADQRLVHLSLRVNDGMLEIEVRNQGRLLSEQDKQLILLPGYTTKRAGHSGLGLAIVNERIQFYKGLLNIESTEENGTTIIVALPQR</sequence>
<keyword evidence="4" id="KW-0547">Nucleotide-binding</keyword>
<name>A0A7Z2VJ33_9BACL</name>
<feature type="transmembrane region" description="Helical" evidence="8">
    <location>
        <begin position="6"/>
        <end position="29"/>
    </location>
</feature>
<dbReference type="InterPro" id="IPR003594">
    <property type="entry name" value="HATPase_dom"/>
</dbReference>
<dbReference type="Pfam" id="PF14689">
    <property type="entry name" value="SPOB_a"/>
    <property type="match status" value="1"/>
</dbReference>
<dbReference type="InterPro" id="IPR005467">
    <property type="entry name" value="His_kinase_dom"/>
</dbReference>
<dbReference type="EMBL" id="CP051680">
    <property type="protein sequence ID" value="QJD83982.1"/>
    <property type="molecule type" value="Genomic_DNA"/>
</dbReference>
<keyword evidence="3" id="KW-0808">Transferase</keyword>
<dbReference type="InterPro" id="IPR036890">
    <property type="entry name" value="HATPase_C_sf"/>
</dbReference>
<dbReference type="GO" id="GO:0005524">
    <property type="term" value="F:ATP binding"/>
    <property type="evidence" value="ECO:0007669"/>
    <property type="project" value="UniProtKB-KW"/>
</dbReference>
<keyword evidence="8" id="KW-1133">Transmembrane helix</keyword>
<keyword evidence="6" id="KW-0067">ATP-binding</keyword>
<feature type="transmembrane region" description="Helical" evidence="8">
    <location>
        <begin position="65"/>
        <end position="83"/>
    </location>
</feature>
<dbReference type="AlphaFoldDB" id="A0A7Z2VJ33"/>
<dbReference type="PROSITE" id="PS50109">
    <property type="entry name" value="HIS_KIN"/>
    <property type="match status" value="1"/>
</dbReference>
<feature type="transmembrane region" description="Helical" evidence="8">
    <location>
        <begin position="131"/>
        <end position="148"/>
    </location>
</feature>
<dbReference type="Gene3D" id="1.10.287.130">
    <property type="match status" value="1"/>
</dbReference>
<dbReference type="PANTHER" id="PTHR40448">
    <property type="entry name" value="TWO-COMPONENT SENSOR HISTIDINE KINASE"/>
    <property type="match status" value="1"/>
</dbReference>
<feature type="transmembrane region" description="Helical" evidence="8">
    <location>
        <begin position="174"/>
        <end position="194"/>
    </location>
</feature>
<dbReference type="PRINTS" id="PR00344">
    <property type="entry name" value="BCTRLSENSOR"/>
</dbReference>
<proteinExistence type="predicted"/>
<dbReference type="SUPFAM" id="SSF55874">
    <property type="entry name" value="ATPase domain of HSP90 chaperone/DNA topoisomerase II/histidine kinase"/>
    <property type="match status" value="1"/>
</dbReference>